<protein>
    <submittedName>
        <fullName evidence="2">Uncharacterized protein</fullName>
    </submittedName>
</protein>
<organism evidence="2 3">
    <name type="scientific">Streblomastix strix</name>
    <dbReference type="NCBI Taxonomy" id="222440"/>
    <lineage>
        <taxon>Eukaryota</taxon>
        <taxon>Metamonada</taxon>
        <taxon>Preaxostyla</taxon>
        <taxon>Oxymonadida</taxon>
        <taxon>Streblomastigidae</taxon>
        <taxon>Streblomastix</taxon>
    </lineage>
</organism>
<comment type="caution">
    <text evidence="2">The sequence shown here is derived from an EMBL/GenBank/DDBJ whole genome shotgun (WGS) entry which is preliminary data.</text>
</comment>
<keyword evidence="1" id="KW-1133">Transmembrane helix</keyword>
<dbReference type="PANTHER" id="PTHR33050:SF7">
    <property type="entry name" value="RIBONUCLEASE H"/>
    <property type="match status" value="1"/>
</dbReference>
<dbReference type="OrthoDB" id="7462124at2759"/>
<reference evidence="2 3" key="1">
    <citation type="submission" date="2019-03" db="EMBL/GenBank/DDBJ databases">
        <title>Single cell metagenomics reveals metabolic interactions within the superorganism composed of flagellate Streblomastix strix and complex community of Bacteroidetes bacteria on its surface.</title>
        <authorList>
            <person name="Treitli S.C."/>
            <person name="Kolisko M."/>
            <person name="Husnik F."/>
            <person name="Keeling P."/>
            <person name="Hampl V."/>
        </authorList>
    </citation>
    <scope>NUCLEOTIDE SEQUENCE [LARGE SCALE GENOMIC DNA]</scope>
    <source>
        <strain evidence="2">ST1C</strain>
    </source>
</reference>
<dbReference type="InterPro" id="IPR052055">
    <property type="entry name" value="Hepadnavirus_pol/RT"/>
</dbReference>
<gene>
    <name evidence="2" type="ORF">EZS28_029152</name>
</gene>
<proteinExistence type="predicted"/>
<keyword evidence="1" id="KW-0472">Membrane</keyword>
<accession>A0A5J4UYW7</accession>
<feature type="transmembrane region" description="Helical" evidence="1">
    <location>
        <begin position="95"/>
        <end position="117"/>
    </location>
</feature>
<keyword evidence="1" id="KW-0812">Transmembrane</keyword>
<dbReference type="EMBL" id="SNRW01011317">
    <property type="protein sequence ID" value="KAA6375322.1"/>
    <property type="molecule type" value="Genomic_DNA"/>
</dbReference>
<evidence type="ECO:0000313" key="3">
    <source>
        <dbReference type="Proteomes" id="UP000324800"/>
    </source>
</evidence>
<evidence type="ECO:0000313" key="2">
    <source>
        <dbReference type="EMBL" id="KAA6375322.1"/>
    </source>
</evidence>
<dbReference type="Proteomes" id="UP000324800">
    <property type="component" value="Unassembled WGS sequence"/>
</dbReference>
<dbReference type="PANTHER" id="PTHR33050">
    <property type="entry name" value="REVERSE TRANSCRIPTASE DOMAIN-CONTAINING PROTEIN"/>
    <property type="match status" value="1"/>
</dbReference>
<dbReference type="AlphaFoldDB" id="A0A5J4UYW7"/>
<evidence type="ECO:0000256" key="1">
    <source>
        <dbReference type="SAM" id="Phobius"/>
    </source>
</evidence>
<sequence length="209" mass="24282">MKIITQHILGKINIRTDALSRLFRLGDSHLHPPYLDQIRMIWNIQPTLDLFASSTTKLLPRYVTSNIRDQQAQWIDAFSNTWANEIQLVHAPIPILSSVISYLNIVATLAIVIAPWWPGQPLFTSLMNQSCRYLILGQSSQCLIKGLSMENPKSFLPPRKIAAFLMSLKWRRVEYFQPRFQTGYDFLEKLSNFSSMDRDSRFRDTTFMQ</sequence>
<name>A0A5J4UYW7_9EUKA</name>